<dbReference type="HOGENOM" id="CLU_3254500_0_0_4"/>
<evidence type="ECO:0000313" key="1">
    <source>
        <dbReference type="EMBL" id="ACF29424.1"/>
    </source>
</evidence>
<reference evidence="1 2" key="1">
    <citation type="journal article" date="2008" name="J. Bacteriol.">
        <title>Complete genome sequence of Neisseria gonorrhoeae NCCP11945.</title>
        <authorList>
            <person name="Chung G.T."/>
            <person name="Yoo J.S."/>
            <person name="Oh H.B."/>
            <person name="Lee Y.S."/>
            <person name="Cha S.H."/>
            <person name="Kim S.J."/>
            <person name="Yoo C.K."/>
        </authorList>
    </citation>
    <scope>NUCLEOTIDE SEQUENCE [LARGE SCALE GENOMIC DNA]</scope>
    <source>
        <strain evidence="1 2">NCCP11945</strain>
    </source>
</reference>
<gene>
    <name evidence="1" type="ordered locus">NGK_0743</name>
</gene>
<organism evidence="1 2">
    <name type="scientific">Neisseria gonorrhoeae (strain NCCP11945)</name>
    <dbReference type="NCBI Taxonomy" id="521006"/>
    <lineage>
        <taxon>Bacteria</taxon>
        <taxon>Pseudomonadati</taxon>
        <taxon>Pseudomonadota</taxon>
        <taxon>Betaproteobacteria</taxon>
        <taxon>Neisseriales</taxon>
        <taxon>Neisseriaceae</taxon>
        <taxon>Neisseria</taxon>
    </lineage>
</organism>
<sequence>MKHVRKLFYENSSENCNTHPLLLSFPAARTFSARFEKSKYIP</sequence>
<dbReference type="Proteomes" id="UP000002564">
    <property type="component" value="Chromosome"/>
</dbReference>
<protein>
    <submittedName>
        <fullName evidence="1">Uncharacterized protein</fullName>
    </submittedName>
</protein>
<dbReference type="KEGG" id="ngk:NGK_0743"/>
<accession>B4RKT3</accession>
<evidence type="ECO:0000313" key="2">
    <source>
        <dbReference type="Proteomes" id="UP000002564"/>
    </source>
</evidence>
<dbReference type="AlphaFoldDB" id="B4RKT3"/>
<dbReference type="EMBL" id="CP001050">
    <property type="protein sequence ID" value="ACF29424.1"/>
    <property type="molecule type" value="Genomic_DNA"/>
</dbReference>
<name>B4RKT3_NEIG2</name>
<proteinExistence type="predicted"/>